<dbReference type="AlphaFoldDB" id="A0AAW1D0Z5"/>
<dbReference type="Pfam" id="PF00685">
    <property type="entry name" value="Sulfotransfer_1"/>
    <property type="match status" value="1"/>
</dbReference>
<keyword evidence="5" id="KW-1185">Reference proteome</keyword>
<evidence type="ECO:0000313" key="4">
    <source>
        <dbReference type="EMBL" id="KAK9504688.1"/>
    </source>
</evidence>
<dbReference type="SUPFAM" id="SSF52540">
    <property type="entry name" value="P-loop containing nucleoside triphosphate hydrolases"/>
    <property type="match status" value="1"/>
</dbReference>
<dbReference type="PANTHER" id="PTHR11783">
    <property type="entry name" value="SULFOTRANSFERASE SULT"/>
    <property type="match status" value="1"/>
</dbReference>
<dbReference type="Proteomes" id="UP001461498">
    <property type="component" value="Unassembled WGS sequence"/>
</dbReference>
<evidence type="ECO:0000259" key="3">
    <source>
        <dbReference type="Pfam" id="PF00685"/>
    </source>
</evidence>
<evidence type="ECO:0000313" key="5">
    <source>
        <dbReference type="Proteomes" id="UP001461498"/>
    </source>
</evidence>
<comment type="caution">
    <text evidence="4">The sequence shown here is derived from an EMBL/GenBank/DDBJ whole genome shotgun (WGS) entry which is preliminary data.</text>
</comment>
<evidence type="ECO:0000256" key="1">
    <source>
        <dbReference type="ARBA" id="ARBA00005771"/>
    </source>
</evidence>
<reference evidence="4 5" key="1">
    <citation type="submission" date="2022-12" db="EMBL/GenBank/DDBJ databases">
        <title>Chromosome-level genome assembly of true bugs.</title>
        <authorList>
            <person name="Ma L."/>
            <person name="Li H."/>
        </authorList>
    </citation>
    <scope>NUCLEOTIDE SEQUENCE [LARGE SCALE GENOMIC DNA]</scope>
    <source>
        <strain evidence="4">Lab_2022b</strain>
    </source>
</reference>
<sequence>MFPYQIENVETELNKKLMSDFTGERNGFCQVGPKKWILPVAYRDHAEKYYSFKPKSDDIWVITYPRSGTTWCQELVWLLNNNFDYDQAANIPLDKRFPFFEFSILHSKQFHDEIIEINNNRQEVIDQLAFWRQPGYEWIASMQSPRHIKTHLPYSLLPPDLVNVSKTIYVARNPKDVAVSYYHHNYLLKVHGYIGDFQQYWNYFQHDLLVYSPYWEHIKEGWERRHEKNVLFLFYEDLVNDLPNNIKKVAAFLNKSINDEQLDRLVKHLHIDNFRKVVKVHKNIEMDGAINTRGQGFIRKGKVGGNPEFTAELLEKADKWIAENLSKTGIHFPEKKLMETN</sequence>
<feature type="domain" description="Sulfotransferase" evidence="3">
    <location>
        <begin position="57"/>
        <end position="329"/>
    </location>
</feature>
<comment type="similarity">
    <text evidence="1">Belongs to the sulfotransferase 1 family.</text>
</comment>
<dbReference type="InterPro" id="IPR000863">
    <property type="entry name" value="Sulfotransferase_dom"/>
</dbReference>
<accession>A0AAW1D0Z5</accession>
<evidence type="ECO:0000256" key="2">
    <source>
        <dbReference type="ARBA" id="ARBA00022679"/>
    </source>
</evidence>
<organism evidence="4 5">
    <name type="scientific">Rhynocoris fuscipes</name>
    <dbReference type="NCBI Taxonomy" id="488301"/>
    <lineage>
        <taxon>Eukaryota</taxon>
        <taxon>Metazoa</taxon>
        <taxon>Ecdysozoa</taxon>
        <taxon>Arthropoda</taxon>
        <taxon>Hexapoda</taxon>
        <taxon>Insecta</taxon>
        <taxon>Pterygota</taxon>
        <taxon>Neoptera</taxon>
        <taxon>Paraneoptera</taxon>
        <taxon>Hemiptera</taxon>
        <taxon>Heteroptera</taxon>
        <taxon>Panheteroptera</taxon>
        <taxon>Cimicomorpha</taxon>
        <taxon>Reduviidae</taxon>
        <taxon>Harpactorinae</taxon>
        <taxon>Harpactorini</taxon>
        <taxon>Rhynocoris</taxon>
    </lineage>
</organism>
<proteinExistence type="inferred from homology"/>
<name>A0AAW1D0Z5_9HEMI</name>
<dbReference type="GO" id="GO:0008146">
    <property type="term" value="F:sulfotransferase activity"/>
    <property type="evidence" value="ECO:0007669"/>
    <property type="project" value="InterPro"/>
</dbReference>
<dbReference type="EMBL" id="JAPXFL010000007">
    <property type="protein sequence ID" value="KAK9504688.1"/>
    <property type="molecule type" value="Genomic_DNA"/>
</dbReference>
<protein>
    <recommendedName>
        <fullName evidence="3">Sulfotransferase domain-containing protein</fullName>
    </recommendedName>
</protein>
<gene>
    <name evidence="4" type="ORF">O3M35_010962</name>
</gene>
<dbReference type="Gene3D" id="3.40.50.300">
    <property type="entry name" value="P-loop containing nucleotide triphosphate hydrolases"/>
    <property type="match status" value="1"/>
</dbReference>
<dbReference type="InterPro" id="IPR027417">
    <property type="entry name" value="P-loop_NTPase"/>
</dbReference>
<keyword evidence="2" id="KW-0808">Transferase</keyword>